<comment type="similarity">
    <text evidence="2 10">Belongs to the binding-protein-dependent transport system permease family. CysTW subfamily.</text>
</comment>
<dbReference type="InterPro" id="IPR011867">
    <property type="entry name" value="ModB_ABC"/>
</dbReference>
<comment type="subcellular location">
    <subcellularLocation>
        <location evidence="1 9">Cell membrane</location>
        <topology evidence="1 9">Multi-pass membrane protein</topology>
    </subcellularLocation>
</comment>
<evidence type="ECO:0000256" key="2">
    <source>
        <dbReference type="ARBA" id="ARBA00007069"/>
    </source>
</evidence>
<dbReference type="Gene3D" id="1.10.3720.10">
    <property type="entry name" value="MetI-like"/>
    <property type="match status" value="1"/>
</dbReference>
<evidence type="ECO:0000256" key="4">
    <source>
        <dbReference type="ARBA" id="ARBA00022475"/>
    </source>
</evidence>
<dbReference type="SUPFAM" id="SSF161098">
    <property type="entry name" value="MetI-like"/>
    <property type="match status" value="1"/>
</dbReference>
<evidence type="ECO:0000256" key="9">
    <source>
        <dbReference type="RuleBase" id="RU363032"/>
    </source>
</evidence>
<keyword evidence="4 10" id="KW-1003">Cell membrane</keyword>
<feature type="domain" description="ABC transmembrane type-1" evidence="11">
    <location>
        <begin position="6"/>
        <end position="210"/>
    </location>
</feature>
<dbReference type="Pfam" id="PF00528">
    <property type="entry name" value="BPD_transp_1"/>
    <property type="match status" value="1"/>
</dbReference>
<dbReference type="GO" id="GO:0005886">
    <property type="term" value="C:plasma membrane"/>
    <property type="evidence" value="ECO:0007669"/>
    <property type="project" value="UniProtKB-SubCell"/>
</dbReference>
<evidence type="ECO:0000256" key="3">
    <source>
        <dbReference type="ARBA" id="ARBA00022448"/>
    </source>
</evidence>
<dbReference type="PANTHER" id="PTHR30183:SF3">
    <property type="entry name" value="MOLYBDENUM TRANSPORT SYSTEM PERMEASE PROTEIN MODB"/>
    <property type="match status" value="1"/>
</dbReference>
<organism evidence="12 13">
    <name type="scientific">Streptomyces himalayensis subsp. aureolus</name>
    <dbReference type="NCBI Taxonomy" id="2758039"/>
    <lineage>
        <taxon>Bacteria</taxon>
        <taxon>Bacillati</taxon>
        <taxon>Actinomycetota</taxon>
        <taxon>Actinomycetes</taxon>
        <taxon>Kitasatosporales</taxon>
        <taxon>Streptomycetaceae</taxon>
        <taxon>Streptomyces</taxon>
        <taxon>Streptomyces himalayensis</taxon>
    </lineage>
</organism>
<dbReference type="InterPro" id="IPR035906">
    <property type="entry name" value="MetI-like_sf"/>
</dbReference>
<protein>
    <recommendedName>
        <fullName evidence="10">Molybdenum transport system permease</fullName>
    </recommendedName>
</protein>
<comment type="function">
    <text evidence="10">Part of the binding-protein-dependent transport system for molybdenum; probably responsible for the translocation of the substrate across the membrane.</text>
</comment>
<comment type="caution">
    <text evidence="12">The sequence shown here is derived from an EMBL/GenBank/DDBJ whole genome shotgun (WGS) entry which is preliminary data.</text>
</comment>
<dbReference type="GO" id="GO:0015098">
    <property type="term" value="F:molybdate ion transmembrane transporter activity"/>
    <property type="evidence" value="ECO:0007669"/>
    <property type="project" value="UniProtKB-UniRule"/>
</dbReference>
<evidence type="ECO:0000256" key="5">
    <source>
        <dbReference type="ARBA" id="ARBA00022505"/>
    </source>
</evidence>
<reference evidence="12 13" key="1">
    <citation type="submission" date="2020-07" db="EMBL/GenBank/DDBJ databases">
        <title>Streptomyces isolated from Indian soil.</title>
        <authorList>
            <person name="Mandal S."/>
            <person name="Maiti P.K."/>
        </authorList>
    </citation>
    <scope>NUCLEOTIDE SEQUENCE [LARGE SCALE GENOMIC DNA]</scope>
    <source>
        <strain evidence="12 13">PSKA54</strain>
    </source>
</reference>
<gene>
    <name evidence="12" type="primary">modB</name>
    <name evidence="12" type="ORF">H1V43_38475</name>
</gene>
<keyword evidence="5 10" id="KW-0500">Molybdenum</keyword>
<keyword evidence="6 9" id="KW-0812">Transmembrane</keyword>
<dbReference type="PANTHER" id="PTHR30183">
    <property type="entry name" value="MOLYBDENUM TRANSPORT SYSTEM PERMEASE PROTEIN MODB"/>
    <property type="match status" value="1"/>
</dbReference>
<dbReference type="NCBIfam" id="TIGR02141">
    <property type="entry name" value="modB_ABC"/>
    <property type="match status" value="1"/>
</dbReference>
<proteinExistence type="inferred from homology"/>
<dbReference type="RefSeq" id="WP_181868401.1">
    <property type="nucleotide sequence ID" value="NZ_JACEQY010000089.1"/>
</dbReference>
<evidence type="ECO:0000313" key="12">
    <source>
        <dbReference type="EMBL" id="MBA4867072.1"/>
    </source>
</evidence>
<keyword evidence="7 9" id="KW-1133">Transmembrane helix</keyword>
<evidence type="ECO:0000259" key="11">
    <source>
        <dbReference type="PROSITE" id="PS50928"/>
    </source>
</evidence>
<evidence type="ECO:0000256" key="7">
    <source>
        <dbReference type="ARBA" id="ARBA00022989"/>
    </source>
</evidence>
<feature type="transmembrane region" description="Helical" evidence="9">
    <location>
        <begin position="83"/>
        <end position="103"/>
    </location>
</feature>
<dbReference type="InterPro" id="IPR000515">
    <property type="entry name" value="MetI-like"/>
</dbReference>
<feature type="transmembrane region" description="Helical" evidence="9">
    <location>
        <begin position="144"/>
        <end position="167"/>
    </location>
</feature>
<evidence type="ECO:0000256" key="6">
    <source>
        <dbReference type="ARBA" id="ARBA00022692"/>
    </source>
</evidence>
<feature type="transmembrane region" description="Helical" evidence="9">
    <location>
        <begin position="192"/>
        <end position="210"/>
    </location>
</feature>
<evidence type="ECO:0000256" key="10">
    <source>
        <dbReference type="RuleBase" id="RU365097"/>
    </source>
</evidence>
<feature type="transmembrane region" description="Helical" evidence="9">
    <location>
        <begin position="12"/>
        <end position="32"/>
    </location>
</feature>
<name>A0A7W2D951_9ACTN</name>
<evidence type="ECO:0000256" key="8">
    <source>
        <dbReference type="ARBA" id="ARBA00023136"/>
    </source>
</evidence>
<dbReference type="PROSITE" id="PS50928">
    <property type="entry name" value="ABC_TM1"/>
    <property type="match status" value="1"/>
</dbReference>
<evidence type="ECO:0000256" key="1">
    <source>
        <dbReference type="ARBA" id="ARBA00004651"/>
    </source>
</evidence>
<evidence type="ECO:0000313" key="13">
    <source>
        <dbReference type="Proteomes" id="UP000586976"/>
    </source>
</evidence>
<dbReference type="AlphaFoldDB" id="A0A7W2D951"/>
<keyword evidence="13" id="KW-1185">Reference proteome</keyword>
<keyword evidence="8 9" id="KW-0472">Membrane</keyword>
<dbReference type="Proteomes" id="UP000586976">
    <property type="component" value="Unassembled WGS sequence"/>
</dbReference>
<keyword evidence="3 9" id="KW-0813">Transport</keyword>
<sequence length="218" mass="22744">MDWFPLWLSLRVAATATALAAVLGIGGGYLLAKGRFRGRGLLEALASLPIVLPPTVLGYYLLVLCGNDTVVGDTWQNVTGQPLVFTPAGAVLAATVASLPFCLRTARAAIESVDPRLEQAARTMGLPEWQVAARVTLPLARRGIIAGVALGFARALGDFGATVMVAGNIPGQTQTMPIAVYDAVQAGNDDRAALLAIILSLVAVAVLILVNRFSRNAL</sequence>
<dbReference type="EMBL" id="JACEQY010000089">
    <property type="protein sequence ID" value="MBA4867072.1"/>
    <property type="molecule type" value="Genomic_DNA"/>
</dbReference>
<dbReference type="CDD" id="cd06261">
    <property type="entry name" value="TM_PBP2"/>
    <property type="match status" value="1"/>
</dbReference>
<accession>A0A7W2D951</accession>
<feature type="transmembrane region" description="Helical" evidence="9">
    <location>
        <begin position="44"/>
        <end position="63"/>
    </location>
</feature>